<dbReference type="EMBL" id="JAWPEI010000008">
    <property type="protein sequence ID" value="KAK4717980.1"/>
    <property type="molecule type" value="Genomic_DNA"/>
</dbReference>
<protein>
    <submittedName>
        <fullName evidence="2">Uncharacterized protein</fullName>
    </submittedName>
</protein>
<name>A0AAV9L058_9SOLN</name>
<keyword evidence="1" id="KW-0812">Transmembrane</keyword>
<sequence length="90" mass="10169">MGFSWHSWPLAPFNSLGISSILLLPSYVLNYFQKAIIIITSDGMVNLLCSCITNKHTCRMFSLTSFFQIPIGPNFPSPPPPPREKNKREI</sequence>
<reference evidence="2 3" key="1">
    <citation type="submission" date="2023-10" db="EMBL/GenBank/DDBJ databases">
        <title>Genome-Wide Identification Analysis in wild type Solanum Pinnatisectum Reveals Some Genes Defensing Phytophthora Infestans.</title>
        <authorList>
            <person name="Sun C."/>
        </authorList>
    </citation>
    <scope>NUCLEOTIDE SEQUENCE [LARGE SCALE GENOMIC DNA]</scope>
    <source>
        <strain evidence="2">LQN</strain>
        <tissue evidence="2">Leaf</tissue>
    </source>
</reference>
<feature type="transmembrane region" description="Helical" evidence="1">
    <location>
        <begin position="12"/>
        <end position="32"/>
    </location>
</feature>
<dbReference type="Proteomes" id="UP001311915">
    <property type="component" value="Unassembled WGS sequence"/>
</dbReference>
<organism evidence="2 3">
    <name type="scientific">Solanum pinnatisectum</name>
    <name type="common">tansyleaf nightshade</name>
    <dbReference type="NCBI Taxonomy" id="50273"/>
    <lineage>
        <taxon>Eukaryota</taxon>
        <taxon>Viridiplantae</taxon>
        <taxon>Streptophyta</taxon>
        <taxon>Embryophyta</taxon>
        <taxon>Tracheophyta</taxon>
        <taxon>Spermatophyta</taxon>
        <taxon>Magnoliopsida</taxon>
        <taxon>eudicotyledons</taxon>
        <taxon>Gunneridae</taxon>
        <taxon>Pentapetalae</taxon>
        <taxon>asterids</taxon>
        <taxon>lamiids</taxon>
        <taxon>Solanales</taxon>
        <taxon>Solanaceae</taxon>
        <taxon>Solanoideae</taxon>
        <taxon>Solaneae</taxon>
        <taxon>Solanum</taxon>
    </lineage>
</organism>
<comment type="caution">
    <text evidence="2">The sequence shown here is derived from an EMBL/GenBank/DDBJ whole genome shotgun (WGS) entry which is preliminary data.</text>
</comment>
<gene>
    <name evidence="2" type="ORF">R3W88_016318</name>
</gene>
<proteinExistence type="predicted"/>
<dbReference type="AlphaFoldDB" id="A0AAV9L058"/>
<evidence type="ECO:0000313" key="3">
    <source>
        <dbReference type="Proteomes" id="UP001311915"/>
    </source>
</evidence>
<keyword evidence="3" id="KW-1185">Reference proteome</keyword>
<accession>A0AAV9L058</accession>
<keyword evidence="1" id="KW-0472">Membrane</keyword>
<evidence type="ECO:0000313" key="2">
    <source>
        <dbReference type="EMBL" id="KAK4717980.1"/>
    </source>
</evidence>
<evidence type="ECO:0000256" key="1">
    <source>
        <dbReference type="SAM" id="Phobius"/>
    </source>
</evidence>
<keyword evidence="1" id="KW-1133">Transmembrane helix</keyword>